<gene>
    <name evidence="1" type="ORF">KEH51_05075</name>
</gene>
<evidence type="ECO:0000313" key="1">
    <source>
        <dbReference type="EMBL" id="MBR8644229.1"/>
    </source>
</evidence>
<proteinExistence type="predicted"/>
<reference evidence="1" key="1">
    <citation type="submission" date="2021-04" db="EMBL/GenBank/DDBJ databases">
        <title>Whole genome sequencing of Enterococci isolates from hospitalized patients.</title>
        <authorList>
            <person name="Ogoti B.M."/>
            <person name="Onyambu F.G."/>
        </authorList>
    </citation>
    <scope>NUCLEOTIDE SEQUENCE</scope>
    <source>
        <strain evidence="1">242</strain>
    </source>
</reference>
<evidence type="ECO:0000313" key="2">
    <source>
        <dbReference type="Proteomes" id="UP000680045"/>
    </source>
</evidence>
<accession>A0A941FHS0</accession>
<comment type="caution">
    <text evidence="1">The sequence shown here is derived from an EMBL/GenBank/DDBJ whole genome shotgun (WGS) entry which is preliminary data.</text>
</comment>
<protein>
    <submittedName>
        <fullName evidence="1">Uncharacterized protein</fullName>
    </submittedName>
</protein>
<name>A0A941FHS0_9BACI</name>
<dbReference type="EMBL" id="JAGTPW010000006">
    <property type="protein sequence ID" value="MBR8644229.1"/>
    <property type="molecule type" value="Genomic_DNA"/>
</dbReference>
<dbReference type="AlphaFoldDB" id="A0A941FHS0"/>
<sequence length="75" mass="8419">MEDDVNKVEITNYSYAEGIVNVTGKVTPKEDGTPSDIPTLIIPTKKEIYSSDYEESDYFKGIGKEFSISFELMSN</sequence>
<organism evidence="1 2">
    <name type="scientific">Peribacillus frigoritolerans</name>
    <dbReference type="NCBI Taxonomy" id="450367"/>
    <lineage>
        <taxon>Bacteria</taxon>
        <taxon>Bacillati</taxon>
        <taxon>Bacillota</taxon>
        <taxon>Bacilli</taxon>
        <taxon>Bacillales</taxon>
        <taxon>Bacillaceae</taxon>
        <taxon>Peribacillus</taxon>
    </lineage>
</organism>
<dbReference type="Proteomes" id="UP000680045">
    <property type="component" value="Unassembled WGS sequence"/>
</dbReference>